<dbReference type="Proteomes" id="UP000298213">
    <property type="component" value="Unassembled WGS sequence"/>
</dbReference>
<protein>
    <recommendedName>
        <fullName evidence="3">Glycosyltransferase family 2 protein</fullName>
    </recommendedName>
</protein>
<reference evidence="1 2" key="1">
    <citation type="submission" date="2019-03" db="EMBL/GenBank/DDBJ databases">
        <title>Genome sequence of Sphingomonas sp. 17J27-24.</title>
        <authorList>
            <person name="Kim M."/>
            <person name="Maeng S."/>
            <person name="Sathiyaraj S."/>
        </authorList>
    </citation>
    <scope>NUCLEOTIDE SEQUENCE [LARGE SCALE GENOMIC DNA]</scope>
    <source>
        <strain evidence="1 2">17J27-24</strain>
    </source>
</reference>
<dbReference type="InterPro" id="IPR029044">
    <property type="entry name" value="Nucleotide-diphossugar_trans"/>
</dbReference>
<evidence type="ECO:0000313" key="1">
    <source>
        <dbReference type="EMBL" id="TFI59117.1"/>
    </source>
</evidence>
<comment type="caution">
    <text evidence="1">The sequence shown here is derived from an EMBL/GenBank/DDBJ whole genome shotgun (WGS) entry which is preliminary data.</text>
</comment>
<evidence type="ECO:0008006" key="3">
    <source>
        <dbReference type="Google" id="ProtNLM"/>
    </source>
</evidence>
<accession>A0A4Y8ZUH2</accession>
<keyword evidence="2" id="KW-1185">Reference proteome</keyword>
<name>A0A4Y8ZUH2_9SPHN</name>
<dbReference type="OrthoDB" id="561165at2"/>
<dbReference type="EMBL" id="SPDV01000009">
    <property type="protein sequence ID" value="TFI59117.1"/>
    <property type="molecule type" value="Genomic_DNA"/>
</dbReference>
<gene>
    <name evidence="1" type="ORF">E2493_06220</name>
</gene>
<proteinExistence type="predicted"/>
<dbReference type="RefSeq" id="WP_135084829.1">
    <property type="nucleotide sequence ID" value="NZ_SPDV01000009.1"/>
</dbReference>
<organism evidence="1 2">
    <name type="scientific">Sphingomonas parva</name>
    <dbReference type="NCBI Taxonomy" id="2555898"/>
    <lineage>
        <taxon>Bacteria</taxon>
        <taxon>Pseudomonadati</taxon>
        <taxon>Pseudomonadota</taxon>
        <taxon>Alphaproteobacteria</taxon>
        <taxon>Sphingomonadales</taxon>
        <taxon>Sphingomonadaceae</taxon>
        <taxon>Sphingomonas</taxon>
    </lineage>
</organism>
<dbReference type="SUPFAM" id="SSF53448">
    <property type="entry name" value="Nucleotide-diphospho-sugar transferases"/>
    <property type="match status" value="1"/>
</dbReference>
<sequence length="201" mass="22203">MKIAVLLPIYRSARWQFVDSLAKMLVFSSRLSINFRGVAGPPEIEVFTASGALIAYSRNYLADQALKWGADGLLWLDDDHVFPADALARLLRHDKPIMAANYVRRQEGGAPTAEKNGEPVWTTKEKAEAGACEEVHLVGMGVCFMVADALRKIEAPYFGGDYEDVYLCNKLRAAGVPLYIDHALSWASSHIGEHGFGFQSR</sequence>
<evidence type="ECO:0000313" key="2">
    <source>
        <dbReference type="Proteomes" id="UP000298213"/>
    </source>
</evidence>
<dbReference type="AlphaFoldDB" id="A0A4Y8ZUH2"/>
<dbReference type="Gene3D" id="3.90.550.40">
    <property type="match status" value="1"/>
</dbReference>